<proteinExistence type="predicted"/>
<reference evidence="1" key="1">
    <citation type="journal article" date="2018" name="Nature">
        <title>The evolutionary history of vertebrate RNA viruses.</title>
        <authorList>
            <person name="Shi M."/>
            <person name="Lin X.D."/>
            <person name="Chen X."/>
            <person name="Tian J.H."/>
            <person name="Chen L.J."/>
            <person name="Li K."/>
            <person name="Wang W."/>
            <person name="Eden J.S."/>
            <person name="Shen J.J."/>
            <person name="Liu L."/>
            <person name="Holmes E.C."/>
            <person name="Zhang Y.Z."/>
        </authorList>
    </citation>
    <scope>NUCLEOTIDE SEQUENCE</scope>
    <source>
        <strain evidence="1">DHBYCGS131</strain>
    </source>
</reference>
<evidence type="ECO:0000313" key="1">
    <source>
        <dbReference type="EMBL" id="AVM87304.1"/>
    </source>
</evidence>
<protein>
    <submittedName>
        <fullName evidence="1">Nucleoprotein</fullName>
    </submittedName>
</protein>
<name>A0A2P1GMW7_9RHAB</name>
<organism evidence="1">
    <name type="scientific">Wenling dimarhabdovirus 8</name>
    <dbReference type="NCBI Taxonomy" id="2116361"/>
    <lineage>
        <taxon>Viruses</taxon>
        <taxon>Riboviria</taxon>
        <taxon>Orthornavirae</taxon>
        <taxon>Negarnaviricota</taxon>
        <taxon>Haploviricotina</taxon>
        <taxon>Monjiviricetes</taxon>
        <taxon>Mononegavirales</taxon>
        <taxon>Rhabdoviridae</taxon>
        <taxon>Rhabdoviridae incertae sedis</taxon>
        <taxon>Alphaplatrhavirus</taxon>
        <taxon>Alphaplatrhavirus acutispina</taxon>
    </lineage>
</organism>
<keyword evidence="1" id="KW-0946">Virion</keyword>
<dbReference type="EMBL" id="MG600017">
    <property type="protein sequence ID" value="AVM87304.1"/>
    <property type="molecule type" value="Viral_cRNA"/>
</dbReference>
<keyword evidence="1" id="KW-0543">Viral nucleoprotein</keyword>
<dbReference type="GO" id="GO:0019013">
    <property type="term" value="C:viral nucleocapsid"/>
    <property type="evidence" value="ECO:0007669"/>
    <property type="project" value="UniProtKB-KW"/>
</dbReference>
<sequence length="469" mass="51325">MGVCIRPGWECFGISQTTHFDPFGFLENIITDFQFGSYFGSSLHCFLFCSVEIPIMVGSALRFVGTTQALPLAASGVVNQVAWTAPLNHAITVCRPSATVLATQENVVMANFLESIYHLSDDTSPAALRAAAACGWGFHGLSTFSFNNDPAAPMVQEVNFPALQPGAIAANLLDWTAENGDVPIPWEAFDEASGNYSRNVVIGCLKAAILGGVRYCRLETEELRTLFMDDTKWYGTVSRSGAVGVLDKDLVQYFLDTLRKNITWWMAGGCCAKAIAYRCMQAYRQSTQVNVLTPAGKAFYGILRVGIACQGFASWNVISSYLTKRNHTIEELTELTRLQALVTYANGIIARIQEMSADTPWFLYCHVMSTGFTSEFSISKYQAVFYLGLSLTAIKDTNAVTPPNAPAGCMLNPASLVKLFNLAQAVEDKWGSTTDPFTQANNPFGDGYEWRPMDEGIAEAYNPVDIDLN</sequence>
<accession>A0A2P1GMW7</accession>